<dbReference type="EMBL" id="JACOYY010000065">
    <property type="protein sequence ID" value="MBI2052481.1"/>
    <property type="molecule type" value="Genomic_DNA"/>
</dbReference>
<organism evidence="8 9">
    <name type="scientific">Candidatus Sungiibacteriota bacterium</name>
    <dbReference type="NCBI Taxonomy" id="2750080"/>
    <lineage>
        <taxon>Bacteria</taxon>
        <taxon>Candidatus Sungiibacteriota</taxon>
    </lineage>
</organism>
<evidence type="ECO:0000256" key="5">
    <source>
        <dbReference type="ARBA" id="ARBA00023239"/>
    </source>
</evidence>
<evidence type="ECO:0000313" key="9">
    <source>
        <dbReference type="Proteomes" id="UP000786662"/>
    </source>
</evidence>
<dbReference type="AlphaFoldDB" id="A0A9D6DNS0"/>
<sequence>MFNNLKFLKLRLALALLAVFSLYLVWEITRPQFILGSKEVAVARGDNFIGIASKLKSAGVIKSSLAFMVSAVYRGSFATLKAGQYVFEPGLSLHQIISRIEKGEAVFGSDEVVVTIPEGLTLTGIAGKLNELGFENADYITKIKANFLADKFDWLGSIGSKYNTLEGFLFPDTYRFSKNANADEVIIKMLNRFGSKTADVRAAAAASSRNFYQVLIMASILEKEVPPSDMSLAAGVLWQRLAIGMPLQADATLVYDLGRPIKRSDTTELDSPYNSYKYQGLPPAPIANPGLTALNAALYPQKSNYLYYLTRSADKVTVFSETLEEHNLAKARY</sequence>
<comment type="caution">
    <text evidence="8">The sequence shown here is derived from an EMBL/GenBank/DDBJ whole genome shotgun (WGS) entry which is preliminary data.</text>
</comment>
<evidence type="ECO:0000256" key="3">
    <source>
        <dbReference type="ARBA" id="ARBA00022989"/>
    </source>
</evidence>
<dbReference type="GO" id="GO:0005886">
    <property type="term" value="C:plasma membrane"/>
    <property type="evidence" value="ECO:0007669"/>
    <property type="project" value="UniProtKB-UniRule"/>
</dbReference>
<comment type="similarity">
    <text evidence="7">Belongs to the transglycosylase MltG family.</text>
</comment>
<keyword evidence="1 7" id="KW-1003">Cell membrane</keyword>
<evidence type="ECO:0000256" key="6">
    <source>
        <dbReference type="ARBA" id="ARBA00023316"/>
    </source>
</evidence>
<comment type="catalytic activity">
    <reaction evidence="7">
        <text>a peptidoglycan chain = a peptidoglycan chain with N-acetyl-1,6-anhydromuramyl-[peptide] at the reducing end + a peptidoglycan chain with N-acetylglucosamine at the non-reducing end.</text>
        <dbReference type="EC" id="4.2.2.29"/>
    </reaction>
</comment>
<dbReference type="GO" id="GO:0009252">
    <property type="term" value="P:peptidoglycan biosynthetic process"/>
    <property type="evidence" value="ECO:0007669"/>
    <property type="project" value="UniProtKB-UniRule"/>
</dbReference>
<keyword evidence="3 7" id="KW-1133">Transmembrane helix</keyword>
<dbReference type="HAMAP" id="MF_02065">
    <property type="entry name" value="MltG"/>
    <property type="match status" value="1"/>
</dbReference>
<protein>
    <recommendedName>
        <fullName evidence="7">Endolytic murein transglycosylase</fullName>
        <ecNumber evidence="7">4.2.2.29</ecNumber>
    </recommendedName>
    <alternativeName>
        <fullName evidence="7">Peptidoglycan lytic transglycosylase</fullName>
    </alternativeName>
    <alternativeName>
        <fullName evidence="7">Peptidoglycan polymerization terminase</fullName>
    </alternativeName>
</protein>
<dbReference type="NCBIfam" id="TIGR00247">
    <property type="entry name" value="endolytic transglycosylase MltG"/>
    <property type="match status" value="1"/>
</dbReference>
<name>A0A9D6DNS0_9BACT</name>
<comment type="function">
    <text evidence="7">Functions as a peptidoglycan terminase that cleaves nascent peptidoglycan strands endolytically to terminate their elongation.</text>
</comment>
<dbReference type="Gene3D" id="3.30.1490.480">
    <property type="entry name" value="Endolytic murein transglycosylase"/>
    <property type="match status" value="2"/>
</dbReference>
<evidence type="ECO:0000313" key="8">
    <source>
        <dbReference type="EMBL" id="MBI2052481.1"/>
    </source>
</evidence>
<evidence type="ECO:0000256" key="4">
    <source>
        <dbReference type="ARBA" id="ARBA00023136"/>
    </source>
</evidence>
<dbReference type="CDD" id="cd08010">
    <property type="entry name" value="MltG_like"/>
    <property type="match status" value="1"/>
</dbReference>
<evidence type="ECO:0000256" key="7">
    <source>
        <dbReference type="HAMAP-Rule" id="MF_02065"/>
    </source>
</evidence>
<dbReference type="PANTHER" id="PTHR30518">
    <property type="entry name" value="ENDOLYTIC MUREIN TRANSGLYCOSYLASE"/>
    <property type="match status" value="1"/>
</dbReference>
<keyword evidence="5 7" id="KW-0456">Lyase</keyword>
<reference evidence="8" key="1">
    <citation type="submission" date="2020-07" db="EMBL/GenBank/DDBJ databases">
        <title>Huge and variable diversity of episymbiotic CPR bacteria and DPANN archaea in groundwater ecosystems.</title>
        <authorList>
            <person name="He C.Y."/>
            <person name="Keren R."/>
            <person name="Whittaker M."/>
            <person name="Farag I.F."/>
            <person name="Doudna J."/>
            <person name="Cate J.H.D."/>
            <person name="Banfield J.F."/>
        </authorList>
    </citation>
    <scope>NUCLEOTIDE SEQUENCE</scope>
    <source>
        <strain evidence="8">NC_groundwater_191_Ag_S-0.1um_45_8</strain>
    </source>
</reference>
<keyword evidence="6 7" id="KW-0961">Cell wall biogenesis/degradation</keyword>
<dbReference type="Pfam" id="PF02618">
    <property type="entry name" value="YceG"/>
    <property type="match status" value="1"/>
</dbReference>
<proteinExistence type="inferred from homology"/>
<evidence type="ECO:0000256" key="2">
    <source>
        <dbReference type="ARBA" id="ARBA00022692"/>
    </source>
</evidence>
<keyword evidence="2 7" id="KW-0812">Transmembrane</keyword>
<dbReference type="GO" id="GO:0071555">
    <property type="term" value="P:cell wall organization"/>
    <property type="evidence" value="ECO:0007669"/>
    <property type="project" value="UniProtKB-KW"/>
</dbReference>
<dbReference type="Proteomes" id="UP000786662">
    <property type="component" value="Unassembled WGS sequence"/>
</dbReference>
<dbReference type="GO" id="GO:0008932">
    <property type="term" value="F:lytic endotransglycosylase activity"/>
    <property type="evidence" value="ECO:0007669"/>
    <property type="project" value="UniProtKB-UniRule"/>
</dbReference>
<feature type="site" description="Important for catalytic activity" evidence="7">
    <location>
        <position position="224"/>
    </location>
</feature>
<dbReference type="InterPro" id="IPR003770">
    <property type="entry name" value="MLTG-like"/>
</dbReference>
<dbReference type="EC" id="4.2.2.29" evidence="7"/>
<evidence type="ECO:0000256" key="1">
    <source>
        <dbReference type="ARBA" id="ARBA00022475"/>
    </source>
</evidence>
<dbReference type="PANTHER" id="PTHR30518:SF2">
    <property type="entry name" value="ENDOLYTIC MUREIN TRANSGLYCOSYLASE"/>
    <property type="match status" value="1"/>
</dbReference>
<keyword evidence="4 7" id="KW-0472">Membrane</keyword>
<gene>
    <name evidence="7 8" type="primary">mltG</name>
    <name evidence="8" type="ORF">HYT38_02270</name>
</gene>
<accession>A0A9D6DNS0</accession>